<dbReference type="NCBIfam" id="NF040727">
    <property type="entry name" value="SBP_SaoB_CU"/>
    <property type="match status" value="1"/>
</dbReference>
<organism evidence="1 2">
    <name type="scientific">Tepidibacter hydrothermalis</name>
    <dbReference type="NCBI Taxonomy" id="3036126"/>
    <lineage>
        <taxon>Bacteria</taxon>
        <taxon>Bacillati</taxon>
        <taxon>Bacillota</taxon>
        <taxon>Clostridia</taxon>
        <taxon>Peptostreptococcales</taxon>
        <taxon>Peptostreptococcaceae</taxon>
        <taxon>Tepidibacter</taxon>
    </lineage>
</organism>
<protein>
    <submittedName>
        <fullName evidence="1">ABC transporter substrate-binding (Seleno)protein SaoB</fullName>
    </submittedName>
</protein>
<reference evidence="1 2" key="1">
    <citation type="submission" date="2023-03" db="EMBL/GenBank/DDBJ databases">
        <title>Complete genome sequence of Tepidibacter sp. SWIR-1, isolated from a deep-sea hydrothermal vent.</title>
        <authorList>
            <person name="Li X."/>
        </authorList>
    </citation>
    <scope>NUCLEOTIDE SEQUENCE [LARGE SCALE GENOMIC DNA]</scope>
    <source>
        <strain evidence="1 2">SWIR-1</strain>
    </source>
</reference>
<name>A0ABY8EH40_9FIRM</name>
<keyword evidence="2" id="KW-1185">Reference proteome</keyword>
<evidence type="ECO:0000313" key="1">
    <source>
        <dbReference type="EMBL" id="WFD11170.1"/>
    </source>
</evidence>
<evidence type="ECO:0000313" key="2">
    <source>
        <dbReference type="Proteomes" id="UP001222800"/>
    </source>
</evidence>
<accession>A0ABY8EH40</accession>
<dbReference type="Proteomes" id="UP001222800">
    <property type="component" value="Chromosome"/>
</dbReference>
<proteinExistence type="predicted"/>
<gene>
    <name evidence="1" type="primary">saoB</name>
    <name evidence="1" type="ORF">P4S50_03580</name>
</gene>
<dbReference type="EMBL" id="CP120733">
    <property type="protein sequence ID" value="WFD11170.1"/>
    <property type="molecule type" value="Genomic_DNA"/>
</dbReference>
<sequence length="181" mass="20996">MDLAIICEDAAEEFIRNNDEFKIVGSCVKNSDVFILKDNKSIKKIGIAQNRKYQQELVKAKFGSSCQVYPMTATALGYALENNTLDAILIDSLKSWKLDGKKEISNYNKDYITYVMVVNKGFEKKDLYKEFINHYNEAIMDLKDEKSLKKQLSNYMNTTILDEEVRDWKKLNVKLEPIIQE</sequence>